<comment type="subunit">
    <text evidence="3">Heptamer of 7 subunits arranged in a ring. Interacts with the chaperonin GroEL.</text>
</comment>
<comment type="caution">
    <text evidence="5">The sequence shown here is derived from an EMBL/GenBank/DDBJ whole genome shotgun (WGS) entry which is preliminary data.</text>
</comment>
<dbReference type="Gene3D" id="2.30.33.40">
    <property type="entry name" value="GroES chaperonin"/>
    <property type="match status" value="1"/>
</dbReference>
<dbReference type="NCBIfam" id="NF001531">
    <property type="entry name" value="PRK00364.2-2"/>
    <property type="match status" value="1"/>
</dbReference>
<evidence type="ECO:0000313" key="6">
    <source>
        <dbReference type="EMBL" id="TET64903.1"/>
    </source>
</evidence>
<keyword evidence="3" id="KW-0963">Cytoplasm</keyword>
<dbReference type="GO" id="GO:0051082">
    <property type="term" value="F:unfolded protein binding"/>
    <property type="evidence" value="ECO:0007669"/>
    <property type="project" value="TreeGrafter"/>
</dbReference>
<name>A0A523QJH8_UNCAE</name>
<dbReference type="GO" id="GO:0005524">
    <property type="term" value="F:ATP binding"/>
    <property type="evidence" value="ECO:0007669"/>
    <property type="project" value="InterPro"/>
</dbReference>
<dbReference type="CDD" id="cd00320">
    <property type="entry name" value="cpn10"/>
    <property type="match status" value="1"/>
</dbReference>
<evidence type="ECO:0000313" key="8">
    <source>
        <dbReference type="Proteomes" id="UP000320781"/>
    </source>
</evidence>
<dbReference type="Proteomes" id="UP000320781">
    <property type="component" value="Unassembled WGS sequence"/>
</dbReference>
<dbReference type="InterPro" id="IPR037124">
    <property type="entry name" value="Chaperonin_GroES_sf"/>
</dbReference>
<proteinExistence type="inferred from homology"/>
<dbReference type="PANTHER" id="PTHR10772:SF63">
    <property type="entry name" value="20 KDA CHAPERONIN, CHLOROPLASTIC"/>
    <property type="match status" value="1"/>
</dbReference>
<dbReference type="Pfam" id="PF00166">
    <property type="entry name" value="Cpn10"/>
    <property type="match status" value="1"/>
</dbReference>
<dbReference type="GO" id="GO:0044183">
    <property type="term" value="F:protein folding chaperone"/>
    <property type="evidence" value="ECO:0007669"/>
    <property type="project" value="InterPro"/>
</dbReference>
<evidence type="ECO:0000313" key="7">
    <source>
        <dbReference type="Proteomes" id="UP000319130"/>
    </source>
</evidence>
<comment type="similarity">
    <text evidence="1 3 4">Belongs to the GroES chaperonin family.</text>
</comment>
<dbReference type="GO" id="GO:0046872">
    <property type="term" value="F:metal ion binding"/>
    <property type="evidence" value="ECO:0007669"/>
    <property type="project" value="TreeGrafter"/>
</dbReference>
<organism evidence="5 8">
    <name type="scientific">Aerophobetes bacterium</name>
    <dbReference type="NCBI Taxonomy" id="2030807"/>
    <lineage>
        <taxon>Bacteria</taxon>
        <taxon>Candidatus Aerophobota</taxon>
    </lineage>
</organism>
<dbReference type="GO" id="GO:0051087">
    <property type="term" value="F:protein-folding chaperone binding"/>
    <property type="evidence" value="ECO:0007669"/>
    <property type="project" value="TreeGrafter"/>
</dbReference>
<gene>
    <name evidence="3" type="primary">groES</name>
    <name evidence="3" type="synonym">groS</name>
    <name evidence="6" type="ORF">E3J48_00440</name>
    <name evidence="5" type="ORF">E3J95_03670</name>
</gene>
<dbReference type="PRINTS" id="PR00297">
    <property type="entry name" value="CHAPERONIN10"/>
</dbReference>
<evidence type="ECO:0000256" key="2">
    <source>
        <dbReference type="ARBA" id="ARBA00023186"/>
    </source>
</evidence>
<evidence type="ECO:0000313" key="5">
    <source>
        <dbReference type="EMBL" id="TES85769.1"/>
    </source>
</evidence>
<dbReference type="EMBL" id="SOKU01000173">
    <property type="protein sequence ID" value="TES85769.1"/>
    <property type="molecule type" value="Genomic_DNA"/>
</dbReference>
<evidence type="ECO:0000256" key="1">
    <source>
        <dbReference type="ARBA" id="ARBA00006975"/>
    </source>
</evidence>
<dbReference type="PANTHER" id="PTHR10772">
    <property type="entry name" value="10 KDA HEAT SHOCK PROTEIN"/>
    <property type="match status" value="1"/>
</dbReference>
<keyword evidence="2 3" id="KW-0143">Chaperone</keyword>
<comment type="subcellular location">
    <subcellularLocation>
        <location evidence="3">Cytoplasm</location>
    </subcellularLocation>
</comment>
<dbReference type="HAMAP" id="MF_00580">
    <property type="entry name" value="CH10"/>
    <property type="match status" value="1"/>
</dbReference>
<reference evidence="7 8" key="1">
    <citation type="submission" date="2019-03" db="EMBL/GenBank/DDBJ databases">
        <title>Metabolic potential of uncultured bacteria and archaea associated with petroleum seepage in deep-sea sediments.</title>
        <authorList>
            <person name="Dong X."/>
            <person name="Hubert C."/>
        </authorList>
    </citation>
    <scope>NUCLEOTIDE SEQUENCE [LARGE SCALE GENOMIC DNA]</scope>
    <source>
        <strain evidence="6">E29_bin52</strain>
        <strain evidence="5">E44_bin92</strain>
    </source>
</reference>
<dbReference type="InterPro" id="IPR020818">
    <property type="entry name" value="Chaperonin_GroES"/>
</dbReference>
<sequence length="87" mass="9479">MKIKPLGKRIVVKALKQEEKTEGGIYLPETASKEKPQQGKVTAVGAEFKGVKIGDTVIFAKYGGTEIKIEDEDYLVLGEDDVLGVIE</sequence>
<dbReference type="FunFam" id="2.30.33.40:FF:000001">
    <property type="entry name" value="10 kDa chaperonin"/>
    <property type="match status" value="1"/>
</dbReference>
<dbReference type="AlphaFoldDB" id="A0A523QJH8"/>
<dbReference type="EMBL" id="SOIZ01000021">
    <property type="protein sequence ID" value="TET64903.1"/>
    <property type="molecule type" value="Genomic_DNA"/>
</dbReference>
<dbReference type="SUPFAM" id="SSF50129">
    <property type="entry name" value="GroES-like"/>
    <property type="match status" value="1"/>
</dbReference>
<protein>
    <recommendedName>
        <fullName evidence="3">Co-chaperonin GroES</fullName>
    </recommendedName>
    <alternativeName>
        <fullName evidence="3">10 kDa chaperonin</fullName>
    </alternativeName>
    <alternativeName>
        <fullName evidence="3">Chaperonin-10</fullName>
        <shortName evidence="3">Cpn10</shortName>
    </alternativeName>
</protein>
<evidence type="ECO:0000256" key="3">
    <source>
        <dbReference type="HAMAP-Rule" id="MF_00580"/>
    </source>
</evidence>
<comment type="function">
    <text evidence="3 4">Together with the chaperonin GroEL, plays an essential role in assisting protein folding. The GroEL-GroES system forms a nano-cage that allows encapsulation of the non-native substrate proteins and provides a physical environment optimized to promote and accelerate protein folding. GroES binds to the apical surface of the GroEL ring, thereby capping the opening of the GroEL channel.</text>
</comment>
<dbReference type="Proteomes" id="UP000319130">
    <property type="component" value="Unassembled WGS sequence"/>
</dbReference>
<dbReference type="SMART" id="SM00883">
    <property type="entry name" value="Cpn10"/>
    <property type="match status" value="1"/>
</dbReference>
<dbReference type="InterPro" id="IPR011032">
    <property type="entry name" value="GroES-like_sf"/>
</dbReference>
<dbReference type="GO" id="GO:0005737">
    <property type="term" value="C:cytoplasm"/>
    <property type="evidence" value="ECO:0007669"/>
    <property type="project" value="UniProtKB-SubCell"/>
</dbReference>
<evidence type="ECO:0000256" key="4">
    <source>
        <dbReference type="RuleBase" id="RU000535"/>
    </source>
</evidence>
<accession>A0A523QJH8</accession>